<reference evidence="1 2" key="1">
    <citation type="journal article" date="2016" name="Mol. Biol. Evol.">
        <title>Comparative Genomics of Early-Diverging Mushroom-Forming Fungi Provides Insights into the Origins of Lignocellulose Decay Capabilities.</title>
        <authorList>
            <person name="Nagy L.G."/>
            <person name="Riley R."/>
            <person name="Tritt A."/>
            <person name="Adam C."/>
            <person name="Daum C."/>
            <person name="Floudas D."/>
            <person name="Sun H."/>
            <person name="Yadav J.S."/>
            <person name="Pangilinan J."/>
            <person name="Larsson K.H."/>
            <person name="Matsuura K."/>
            <person name="Barry K."/>
            <person name="Labutti K."/>
            <person name="Kuo R."/>
            <person name="Ohm R.A."/>
            <person name="Bhattacharya S.S."/>
            <person name="Shirouzu T."/>
            <person name="Yoshinaga Y."/>
            <person name="Martin F.M."/>
            <person name="Grigoriev I.V."/>
            <person name="Hibbett D.S."/>
        </authorList>
    </citation>
    <scope>NUCLEOTIDE SEQUENCE [LARGE SCALE GENOMIC DNA]</scope>
    <source>
        <strain evidence="1 2">HHB12029</strain>
    </source>
</reference>
<protein>
    <recommendedName>
        <fullName evidence="3">Protein kinase domain-containing protein</fullName>
    </recommendedName>
</protein>
<dbReference type="AlphaFoldDB" id="A0A166MKL0"/>
<dbReference type="Proteomes" id="UP000077266">
    <property type="component" value="Unassembled WGS sequence"/>
</dbReference>
<evidence type="ECO:0000313" key="2">
    <source>
        <dbReference type="Proteomes" id="UP000077266"/>
    </source>
</evidence>
<sequence>MVVKYLKGGVQTGQTSAVWSTEEILTQISSLELSHPNIAQFYGRGVSRDGKTRFIVLRTGAYQVDDYLSQARANDTEFFKNVFR</sequence>
<evidence type="ECO:0000313" key="1">
    <source>
        <dbReference type="EMBL" id="KZV78138.1"/>
    </source>
</evidence>
<proteinExistence type="predicted"/>
<feature type="non-terminal residue" evidence="1">
    <location>
        <position position="84"/>
    </location>
</feature>
<dbReference type="EMBL" id="KV427096">
    <property type="protein sequence ID" value="KZV78138.1"/>
    <property type="molecule type" value="Genomic_DNA"/>
</dbReference>
<gene>
    <name evidence="1" type="ORF">EXIGLDRAFT_847787</name>
</gene>
<keyword evidence="2" id="KW-1185">Reference proteome</keyword>
<dbReference type="InParanoid" id="A0A166MKL0"/>
<accession>A0A166MKL0</accession>
<evidence type="ECO:0008006" key="3">
    <source>
        <dbReference type="Google" id="ProtNLM"/>
    </source>
</evidence>
<organism evidence="1 2">
    <name type="scientific">Exidia glandulosa HHB12029</name>
    <dbReference type="NCBI Taxonomy" id="1314781"/>
    <lineage>
        <taxon>Eukaryota</taxon>
        <taxon>Fungi</taxon>
        <taxon>Dikarya</taxon>
        <taxon>Basidiomycota</taxon>
        <taxon>Agaricomycotina</taxon>
        <taxon>Agaricomycetes</taxon>
        <taxon>Auriculariales</taxon>
        <taxon>Exidiaceae</taxon>
        <taxon>Exidia</taxon>
    </lineage>
</organism>
<name>A0A166MKL0_EXIGL</name>